<accession>A0A5B6VLP7</accession>
<keyword evidence="3" id="KW-1185">Reference proteome</keyword>
<gene>
    <name evidence="2" type="ORF">EPI10_015738</name>
</gene>
<evidence type="ECO:0000259" key="1">
    <source>
        <dbReference type="Pfam" id="PF17921"/>
    </source>
</evidence>
<organism evidence="2 3">
    <name type="scientific">Gossypium australe</name>
    <dbReference type="NCBI Taxonomy" id="47621"/>
    <lineage>
        <taxon>Eukaryota</taxon>
        <taxon>Viridiplantae</taxon>
        <taxon>Streptophyta</taxon>
        <taxon>Embryophyta</taxon>
        <taxon>Tracheophyta</taxon>
        <taxon>Spermatophyta</taxon>
        <taxon>Magnoliopsida</taxon>
        <taxon>eudicotyledons</taxon>
        <taxon>Gunneridae</taxon>
        <taxon>Pentapetalae</taxon>
        <taxon>rosids</taxon>
        <taxon>malvids</taxon>
        <taxon>Malvales</taxon>
        <taxon>Malvaceae</taxon>
        <taxon>Malvoideae</taxon>
        <taxon>Gossypium</taxon>
    </lineage>
</organism>
<reference evidence="3" key="1">
    <citation type="journal article" date="2019" name="Plant Biotechnol. J.">
        <title>Genome sequencing of the Australian wild diploid species Gossypium australe highlights disease resistance and delayed gland morphogenesis.</title>
        <authorList>
            <person name="Cai Y."/>
            <person name="Cai X."/>
            <person name="Wang Q."/>
            <person name="Wang P."/>
            <person name="Zhang Y."/>
            <person name="Cai C."/>
            <person name="Xu Y."/>
            <person name="Wang K."/>
            <person name="Zhou Z."/>
            <person name="Wang C."/>
            <person name="Geng S."/>
            <person name="Li B."/>
            <person name="Dong Q."/>
            <person name="Hou Y."/>
            <person name="Wang H."/>
            <person name="Ai P."/>
            <person name="Liu Z."/>
            <person name="Yi F."/>
            <person name="Sun M."/>
            <person name="An G."/>
            <person name="Cheng J."/>
            <person name="Zhang Y."/>
            <person name="Shi Q."/>
            <person name="Xie Y."/>
            <person name="Shi X."/>
            <person name="Chang Y."/>
            <person name="Huang F."/>
            <person name="Chen Y."/>
            <person name="Hong S."/>
            <person name="Mi L."/>
            <person name="Sun Q."/>
            <person name="Zhang L."/>
            <person name="Zhou B."/>
            <person name="Peng R."/>
            <person name="Zhang X."/>
            <person name="Liu F."/>
        </authorList>
    </citation>
    <scope>NUCLEOTIDE SEQUENCE [LARGE SCALE GENOMIC DNA]</scope>
    <source>
        <strain evidence="3">cv. PA1801</strain>
    </source>
</reference>
<dbReference type="OrthoDB" id="3341476at2759"/>
<dbReference type="InterPro" id="IPR041588">
    <property type="entry name" value="Integrase_H2C2"/>
</dbReference>
<dbReference type="Pfam" id="PF17921">
    <property type="entry name" value="Integrase_H2C2"/>
    <property type="match status" value="1"/>
</dbReference>
<name>A0A5B6VLP7_9ROSI</name>
<dbReference type="AlphaFoldDB" id="A0A5B6VLP7"/>
<dbReference type="Proteomes" id="UP000325315">
    <property type="component" value="Unassembled WGS sequence"/>
</dbReference>
<comment type="caution">
    <text evidence="2">The sequence shown here is derived from an EMBL/GenBank/DDBJ whole genome shotgun (WGS) entry which is preliminary data.</text>
</comment>
<dbReference type="EMBL" id="SMMG02000006">
    <property type="protein sequence ID" value="KAA3469995.1"/>
    <property type="molecule type" value="Genomic_DNA"/>
</dbReference>
<feature type="domain" description="Integrase zinc-binding" evidence="1">
    <location>
        <begin position="10"/>
        <end position="55"/>
    </location>
</feature>
<proteinExistence type="predicted"/>
<evidence type="ECO:0000313" key="2">
    <source>
        <dbReference type="EMBL" id="KAA3469995.1"/>
    </source>
</evidence>
<protein>
    <submittedName>
        <fullName evidence="2">DNA/RNA polymerase superfamily protein</fullName>
    </submittedName>
</protein>
<evidence type="ECO:0000313" key="3">
    <source>
        <dbReference type="Proteomes" id="UP000325315"/>
    </source>
</evidence>
<dbReference type="Gene3D" id="1.10.340.70">
    <property type="match status" value="1"/>
</dbReference>
<sequence length="136" mass="16148">MGRLYVPEEENLRQEIMRKAHKGPFSLHKGSVMMYRDLRSLFWWPWMKREISKFVMKESRLNIRFPLVNKVNSFCGHTNELLLISQQLLGLKIDIIRVEEIASITIRRVVGVVLQWMIGLNPTIKRVSVWESHWTS</sequence>